<protein>
    <submittedName>
        <fullName evidence="1">Uncharacterized protein</fullName>
    </submittedName>
</protein>
<dbReference type="Proteomes" id="UP000824176">
    <property type="component" value="Unassembled WGS sequence"/>
</dbReference>
<dbReference type="EMBL" id="DXAQ01000062">
    <property type="protein sequence ID" value="HIZ89088.1"/>
    <property type="molecule type" value="Genomic_DNA"/>
</dbReference>
<evidence type="ECO:0000313" key="1">
    <source>
        <dbReference type="EMBL" id="HIZ89088.1"/>
    </source>
</evidence>
<gene>
    <name evidence="1" type="ORF">H9804_04020</name>
</gene>
<reference evidence="1" key="1">
    <citation type="journal article" date="2021" name="PeerJ">
        <title>Extensive microbial diversity within the chicken gut microbiome revealed by metagenomics and culture.</title>
        <authorList>
            <person name="Gilroy R."/>
            <person name="Ravi A."/>
            <person name="Getino M."/>
            <person name="Pursley I."/>
            <person name="Horton D.L."/>
            <person name="Alikhan N.F."/>
            <person name="Baker D."/>
            <person name="Gharbi K."/>
            <person name="Hall N."/>
            <person name="Watson M."/>
            <person name="Adriaenssens E.M."/>
            <person name="Foster-Nyarko E."/>
            <person name="Jarju S."/>
            <person name="Secka A."/>
            <person name="Antonio M."/>
            <person name="Oren A."/>
            <person name="Chaudhuri R.R."/>
            <person name="La Ragione R."/>
            <person name="Hildebrand F."/>
            <person name="Pallen M.J."/>
        </authorList>
    </citation>
    <scope>NUCLEOTIDE SEQUENCE</scope>
    <source>
        <strain evidence="1">ChiW4-1371</strain>
    </source>
</reference>
<dbReference type="AlphaFoldDB" id="A0A9D2GS84"/>
<comment type="caution">
    <text evidence="1">The sequence shown here is derived from an EMBL/GenBank/DDBJ whole genome shotgun (WGS) entry which is preliminary data.</text>
</comment>
<accession>A0A9D2GS84</accession>
<name>A0A9D2GS84_9BACT</name>
<organism evidence="1 2">
    <name type="scientific">Candidatus Mucispirillum faecigallinarum</name>
    <dbReference type="NCBI Taxonomy" id="2838699"/>
    <lineage>
        <taxon>Bacteria</taxon>
        <taxon>Pseudomonadati</taxon>
        <taxon>Deferribacterota</taxon>
        <taxon>Deferribacteres</taxon>
        <taxon>Deferribacterales</taxon>
        <taxon>Mucispirillaceae</taxon>
        <taxon>Mucispirillum</taxon>
    </lineage>
</organism>
<sequence>MTDSLLISNSNQYAAYTAASKNEKSVSELSKLLRGEKVDSSKTNSEDAGMSMDKVIISKEALERLQAMNMADQQV</sequence>
<reference evidence="1" key="2">
    <citation type="submission" date="2021-04" db="EMBL/GenBank/DDBJ databases">
        <authorList>
            <person name="Gilroy R."/>
        </authorList>
    </citation>
    <scope>NUCLEOTIDE SEQUENCE</scope>
    <source>
        <strain evidence="1">ChiW4-1371</strain>
    </source>
</reference>
<evidence type="ECO:0000313" key="2">
    <source>
        <dbReference type="Proteomes" id="UP000824176"/>
    </source>
</evidence>
<proteinExistence type="predicted"/>